<dbReference type="SFLD" id="SFLDG01129">
    <property type="entry name" value="C1.5:_HAD__Beta-PGM__Phosphata"/>
    <property type="match status" value="1"/>
</dbReference>
<evidence type="ECO:0000313" key="1">
    <source>
        <dbReference type="EMBL" id="MBD0850663.1"/>
    </source>
</evidence>
<dbReference type="InterPro" id="IPR011951">
    <property type="entry name" value="HAD-SF_hydro_IA_YjjG/PynA"/>
</dbReference>
<comment type="caution">
    <text evidence="1">The sequence shown here is derived from an EMBL/GenBank/DDBJ whole genome shotgun (WGS) entry which is preliminary data.</text>
</comment>
<dbReference type="CDD" id="cd04305">
    <property type="entry name" value="HAD_Neu5Ac-Pase_like"/>
    <property type="match status" value="1"/>
</dbReference>
<dbReference type="InterPro" id="IPR036412">
    <property type="entry name" value="HAD-like_sf"/>
</dbReference>
<dbReference type="SFLD" id="SFLDG01135">
    <property type="entry name" value="C1.5.6:_HAD__Beta-PGM__Phospha"/>
    <property type="match status" value="1"/>
</dbReference>
<dbReference type="NCBIfam" id="TIGR02254">
    <property type="entry name" value="YjjG_YfnB"/>
    <property type="match status" value="1"/>
</dbReference>
<dbReference type="InterPro" id="IPR023198">
    <property type="entry name" value="PGP-like_dom2"/>
</dbReference>
<dbReference type="InterPro" id="IPR023214">
    <property type="entry name" value="HAD_sf"/>
</dbReference>
<dbReference type="Gene3D" id="3.40.50.1000">
    <property type="entry name" value="HAD superfamily/HAD-like"/>
    <property type="match status" value="1"/>
</dbReference>
<keyword evidence="2" id="KW-1185">Reference proteome</keyword>
<dbReference type="InterPro" id="IPR052550">
    <property type="entry name" value="Pyrimidine_5'-ntase_YjjG"/>
</dbReference>
<dbReference type="InterPro" id="IPR006439">
    <property type="entry name" value="HAD-SF_hydro_IA"/>
</dbReference>
<dbReference type="SUPFAM" id="SSF56784">
    <property type="entry name" value="HAD-like"/>
    <property type="match status" value="1"/>
</dbReference>
<organism evidence="1 2">
    <name type="scientific">Maribacter arenosus</name>
    <dbReference type="NCBI Taxonomy" id="1854708"/>
    <lineage>
        <taxon>Bacteria</taxon>
        <taxon>Pseudomonadati</taxon>
        <taxon>Bacteroidota</taxon>
        <taxon>Flavobacteriia</taxon>
        <taxon>Flavobacteriales</taxon>
        <taxon>Flavobacteriaceae</taxon>
        <taxon>Maribacter</taxon>
    </lineage>
</organism>
<dbReference type="NCBIfam" id="TIGR01549">
    <property type="entry name" value="HAD-SF-IA-v1"/>
    <property type="match status" value="1"/>
</dbReference>
<dbReference type="Gene3D" id="1.10.150.240">
    <property type="entry name" value="Putative phosphatase, domain 2"/>
    <property type="match status" value="1"/>
</dbReference>
<protein>
    <submittedName>
        <fullName evidence="1">Noncanonical pyrimidine nucleotidase, YjjG family</fullName>
    </submittedName>
</protein>
<name>A0ABR7VEA8_9FLAO</name>
<gene>
    <name evidence="1" type="ORF">HPE63_08285</name>
</gene>
<accession>A0ABR7VEA8</accession>
<dbReference type="EMBL" id="JABTCG010000003">
    <property type="protein sequence ID" value="MBD0850663.1"/>
    <property type="molecule type" value="Genomic_DNA"/>
</dbReference>
<reference evidence="1 2" key="1">
    <citation type="submission" date="2020-05" db="EMBL/GenBank/DDBJ databases">
        <title>The draft genome sequence of Maribacter arenosus CAU 1321.</title>
        <authorList>
            <person name="Mu L."/>
        </authorList>
    </citation>
    <scope>NUCLEOTIDE SEQUENCE [LARGE SCALE GENOMIC DNA]</scope>
    <source>
        <strain evidence="1 2">CAU 1321</strain>
    </source>
</reference>
<dbReference type="PANTHER" id="PTHR47478">
    <property type="match status" value="1"/>
</dbReference>
<dbReference type="Proteomes" id="UP000598350">
    <property type="component" value="Unassembled WGS sequence"/>
</dbReference>
<proteinExistence type="predicted"/>
<evidence type="ECO:0000313" key="2">
    <source>
        <dbReference type="Proteomes" id="UP000598350"/>
    </source>
</evidence>
<dbReference type="SFLD" id="SFLDS00003">
    <property type="entry name" value="Haloacid_Dehalogenase"/>
    <property type="match status" value="1"/>
</dbReference>
<sequence>MYSERISDVFFDLDHTLWDFEKNSALTFERILKVHRIEVDLDDFLEIYIPINLAFWKMYREDKITKTELRYQRLRIVFDELKYRVSDEMINQLSIDYIKYLSSYNHLFPNAVEVLDYLKPKYKLHIITNGFQEVQEKKLLNANIRYYFDHIVNSEMAGVKKPNPLIFELALHRANITSDRAIMIGDSLEADILGAKAVGFQTLHFNVHNDPDHEFCHMIHDLSEIKSFL</sequence>
<dbReference type="RefSeq" id="WP_188313810.1">
    <property type="nucleotide sequence ID" value="NZ_JABTCG010000003.1"/>
</dbReference>
<dbReference type="PANTHER" id="PTHR47478:SF1">
    <property type="entry name" value="PYRIMIDINE 5'-NUCLEOTIDASE YJJG"/>
    <property type="match status" value="1"/>
</dbReference>
<dbReference type="Pfam" id="PF00702">
    <property type="entry name" value="Hydrolase"/>
    <property type="match status" value="1"/>
</dbReference>